<protein>
    <submittedName>
        <fullName evidence="1">Uncharacterized protein</fullName>
    </submittedName>
</protein>
<name>W9RL44_9ROSA</name>
<reference evidence="2" key="1">
    <citation type="submission" date="2013-01" db="EMBL/GenBank/DDBJ databases">
        <title>Draft Genome Sequence of a Mulberry Tree, Morus notabilis C.K. Schneid.</title>
        <authorList>
            <person name="He N."/>
            <person name="Zhao S."/>
        </authorList>
    </citation>
    <scope>NUCLEOTIDE SEQUENCE</scope>
</reference>
<dbReference type="eggNOG" id="KOG2987">
    <property type="taxonomic scope" value="Eukaryota"/>
</dbReference>
<dbReference type="Proteomes" id="UP000030645">
    <property type="component" value="Unassembled WGS sequence"/>
</dbReference>
<gene>
    <name evidence="1" type="ORF">L484_012096</name>
</gene>
<dbReference type="EMBL" id="KE344870">
    <property type="protein sequence ID" value="EXB82784.1"/>
    <property type="molecule type" value="Genomic_DNA"/>
</dbReference>
<accession>W9RL44</accession>
<organism evidence="1 2">
    <name type="scientific">Morus notabilis</name>
    <dbReference type="NCBI Taxonomy" id="981085"/>
    <lineage>
        <taxon>Eukaryota</taxon>
        <taxon>Viridiplantae</taxon>
        <taxon>Streptophyta</taxon>
        <taxon>Embryophyta</taxon>
        <taxon>Tracheophyta</taxon>
        <taxon>Spermatophyta</taxon>
        <taxon>Magnoliopsida</taxon>
        <taxon>eudicotyledons</taxon>
        <taxon>Gunneridae</taxon>
        <taxon>Pentapetalae</taxon>
        <taxon>rosids</taxon>
        <taxon>fabids</taxon>
        <taxon>Rosales</taxon>
        <taxon>Moraceae</taxon>
        <taxon>Moreae</taxon>
        <taxon>Morus</taxon>
    </lineage>
</organism>
<proteinExistence type="predicted"/>
<evidence type="ECO:0000313" key="1">
    <source>
        <dbReference type="EMBL" id="EXB82784.1"/>
    </source>
</evidence>
<dbReference type="GO" id="GO:0016020">
    <property type="term" value="C:membrane"/>
    <property type="evidence" value="ECO:0007669"/>
    <property type="project" value="GOC"/>
</dbReference>
<dbReference type="PANTHER" id="PTHR12879:SF8">
    <property type="entry name" value="SPHINGOLIPID DELTA(4)-DESATURASE DES1"/>
    <property type="match status" value="1"/>
</dbReference>
<sequence length="136" mass="15321">MATDFFGRIPMSLTLPGAVRFSLSSLKSNISSALIRSPSSSLLFFGSILNHNLFLAIHELSHNLAFSKPVYNLQPSYWGSHVGHFPELSPVCLKQKPPGSWEFVNFVIQIALNAAMVYFWSWKFLQKSKNIEPNSF</sequence>
<dbReference type="PANTHER" id="PTHR12879">
    <property type="entry name" value="SPHINGOLIPID DELTA 4 DESATURASE/C-4 HYDROXYLASE PROTEIN DES2"/>
    <property type="match status" value="1"/>
</dbReference>
<dbReference type="GO" id="GO:0046513">
    <property type="term" value="P:ceramide biosynthetic process"/>
    <property type="evidence" value="ECO:0007669"/>
    <property type="project" value="TreeGrafter"/>
</dbReference>
<dbReference type="AlphaFoldDB" id="W9RL44"/>
<dbReference type="GO" id="GO:0042284">
    <property type="term" value="F:sphingolipid delta-4 desaturase activity"/>
    <property type="evidence" value="ECO:0007669"/>
    <property type="project" value="TreeGrafter"/>
</dbReference>
<evidence type="ECO:0000313" key="2">
    <source>
        <dbReference type="Proteomes" id="UP000030645"/>
    </source>
</evidence>
<dbReference type="STRING" id="981085.W9RL44"/>
<keyword evidence="2" id="KW-1185">Reference proteome</keyword>